<evidence type="ECO:0000259" key="1">
    <source>
        <dbReference type="Pfam" id="PF01814"/>
    </source>
</evidence>
<protein>
    <recommendedName>
        <fullName evidence="1">Hemerythrin-like domain-containing protein</fullName>
    </recommendedName>
</protein>
<accession>A0ABM7LSW6</accession>
<evidence type="ECO:0000313" key="2">
    <source>
        <dbReference type="EMBL" id="BCJ42356.1"/>
    </source>
</evidence>
<proteinExistence type="predicted"/>
<gene>
    <name evidence="2" type="ORF">Aiant_30130</name>
</gene>
<organism evidence="2 3">
    <name type="scientific">Actinoplanes ianthinogenes</name>
    <dbReference type="NCBI Taxonomy" id="122358"/>
    <lineage>
        <taxon>Bacteria</taxon>
        <taxon>Bacillati</taxon>
        <taxon>Actinomycetota</taxon>
        <taxon>Actinomycetes</taxon>
        <taxon>Micromonosporales</taxon>
        <taxon>Micromonosporaceae</taxon>
        <taxon>Actinoplanes</taxon>
    </lineage>
</organism>
<dbReference type="Pfam" id="PF01814">
    <property type="entry name" value="Hemerythrin"/>
    <property type="match status" value="1"/>
</dbReference>
<feature type="domain" description="Hemerythrin-like" evidence="1">
    <location>
        <begin position="14"/>
        <end position="146"/>
    </location>
</feature>
<name>A0ABM7LSW6_9ACTN</name>
<evidence type="ECO:0000313" key="3">
    <source>
        <dbReference type="Proteomes" id="UP000676967"/>
    </source>
</evidence>
<sequence>MTTVTTTEPVDTWEMVLVHRVFRREFRLLPGLVRAVPAGDTVRAEIVGDHLANVATALHHHHTGEDELLWPLLLERAGMHAGLIHRMEAQHERLHEPLARIEELNPRWRARAAVADREELAAVIAQASVALDEHLADEEQQLLPLVPRFLTHAEWDALGRRGQEALPKGKLALVFLGAIFEEATPAEKERFLAVMPAPVRVIWRLFGDRTYRNACERIRGV</sequence>
<dbReference type="Proteomes" id="UP000676967">
    <property type="component" value="Chromosome"/>
</dbReference>
<dbReference type="RefSeq" id="WP_189336781.1">
    <property type="nucleotide sequence ID" value="NZ_AP023356.1"/>
</dbReference>
<reference evidence="2 3" key="1">
    <citation type="submission" date="2020-08" db="EMBL/GenBank/DDBJ databases">
        <title>Whole genome shotgun sequence of Actinoplanes ianthinogenes NBRC 13996.</title>
        <authorList>
            <person name="Komaki H."/>
            <person name="Tamura T."/>
        </authorList>
    </citation>
    <scope>NUCLEOTIDE SEQUENCE [LARGE SCALE GENOMIC DNA]</scope>
    <source>
        <strain evidence="2 3">NBRC 13996</strain>
    </source>
</reference>
<dbReference type="InterPro" id="IPR012312">
    <property type="entry name" value="Hemerythrin-like"/>
</dbReference>
<dbReference type="CDD" id="cd12108">
    <property type="entry name" value="Hr-like"/>
    <property type="match status" value="1"/>
</dbReference>
<dbReference type="Gene3D" id="1.20.120.520">
    <property type="entry name" value="nmb1532 protein domain like"/>
    <property type="match status" value="1"/>
</dbReference>
<dbReference type="EMBL" id="AP023356">
    <property type="protein sequence ID" value="BCJ42356.1"/>
    <property type="molecule type" value="Genomic_DNA"/>
</dbReference>
<keyword evidence="3" id="KW-1185">Reference proteome</keyword>